<dbReference type="AlphaFoldDB" id="A0A8C8RI13"/>
<sequence length="552" mass="61461">MDTKPEVKKEKTQQQTPFYCNICKISCASALNLQTHFLGFKHKTVEEALKTHGIVKTVSGVVDEVKAPVKLPFYVQTEPDKWLGKSLEEQLNACKDSEPALGLEYIIEYRLKENLSFFYECELCNCQSGLTNMFMHVYGTKHRLAYLKQHYPEIAESVEVKGRGSEQKRRVKQIAARIEKKEGRKKIQVKTDPPVKKRKSEIDFCPAKAKVQCLDASTSNEGKASDADKDKQISDSTQTLSSQDGKDTQDEQEKSQKEQPKTTENIDTNKADENSKGDKTGCDDGNQSKDEKGKKEVQDKKKDEIFSEDFTSHEELLAYLQSFEILNEDDAAFILKITQSLTNALVGYRLQLASAKDSLDSEPNREGTVEHLTEQSDVTSVDISDSNTDKQHPPQQPYDETAGKSNVSGTFTKKDSLTVNLGKSNATDWKSGTSKSTFRELSNELSVDSASAAEEQYPFSSQETVSNEKCSSATERDAPQNSLTNSLGTSYENDVTTEFFNSVRNMGVAEVTATLQKIVATNPAFRGIDIPNVIKMLTESGTLRAPNSDSMQ</sequence>
<organism evidence="4 5">
    <name type="scientific">Pelusios castaneus</name>
    <name type="common">West African mud turtle</name>
    <dbReference type="NCBI Taxonomy" id="367368"/>
    <lineage>
        <taxon>Eukaryota</taxon>
        <taxon>Metazoa</taxon>
        <taxon>Chordata</taxon>
        <taxon>Craniata</taxon>
        <taxon>Vertebrata</taxon>
        <taxon>Euteleostomi</taxon>
        <taxon>Archelosauria</taxon>
        <taxon>Testudinata</taxon>
        <taxon>Testudines</taxon>
        <taxon>Pleurodira</taxon>
        <taxon>Pelomedusidae</taxon>
        <taxon>Pelusios</taxon>
    </lineage>
</organism>
<feature type="compositionally biased region" description="Polar residues" evidence="1">
    <location>
        <begin position="375"/>
        <end position="386"/>
    </location>
</feature>
<dbReference type="Proteomes" id="UP000694393">
    <property type="component" value="Unplaced"/>
</dbReference>
<keyword evidence="5" id="KW-1185">Reference proteome</keyword>
<dbReference type="SMART" id="SM00451">
    <property type="entry name" value="ZnF_U1"/>
    <property type="match status" value="2"/>
</dbReference>
<dbReference type="GO" id="GO:0003727">
    <property type="term" value="F:single-stranded RNA binding"/>
    <property type="evidence" value="ECO:0007669"/>
    <property type="project" value="TreeGrafter"/>
</dbReference>
<evidence type="ECO:0008006" key="6">
    <source>
        <dbReference type="Google" id="ProtNLM"/>
    </source>
</evidence>
<evidence type="ECO:0000259" key="3">
    <source>
        <dbReference type="SMART" id="SM00451"/>
    </source>
</evidence>
<dbReference type="GO" id="GO:0071011">
    <property type="term" value="C:precatalytic spliceosome"/>
    <property type="evidence" value="ECO:0007669"/>
    <property type="project" value="TreeGrafter"/>
</dbReference>
<dbReference type="Pfam" id="PF12874">
    <property type="entry name" value="zf-met"/>
    <property type="match status" value="1"/>
</dbReference>
<proteinExistence type="predicted"/>
<dbReference type="PANTHER" id="PTHR45762">
    <property type="entry name" value="ZINC FINGER RNA-BINDING PROTEIN"/>
    <property type="match status" value="1"/>
</dbReference>
<feature type="domain" description="C2H2-type" evidence="2">
    <location>
        <begin position="119"/>
        <end position="142"/>
    </location>
</feature>
<feature type="domain" description="C2H2-type" evidence="2">
    <location>
        <begin position="18"/>
        <end position="42"/>
    </location>
</feature>
<dbReference type="Gene3D" id="3.30.160.60">
    <property type="entry name" value="Classic Zinc Finger"/>
    <property type="match status" value="1"/>
</dbReference>
<name>A0A8C8RI13_9SAUR</name>
<dbReference type="PANTHER" id="PTHR45762:SF13">
    <property type="entry name" value="U1-TYPE DOMAIN-CONTAINING PROTEIN"/>
    <property type="match status" value="1"/>
</dbReference>
<evidence type="ECO:0000256" key="1">
    <source>
        <dbReference type="SAM" id="MobiDB-lite"/>
    </source>
</evidence>
<reference evidence="4" key="1">
    <citation type="submission" date="2025-08" db="UniProtKB">
        <authorList>
            <consortium name="Ensembl"/>
        </authorList>
    </citation>
    <scope>IDENTIFICATION</scope>
</reference>
<feature type="compositionally biased region" description="Polar residues" evidence="1">
    <location>
        <begin position="458"/>
        <end position="489"/>
    </location>
</feature>
<feature type="compositionally biased region" description="Basic and acidic residues" evidence="1">
    <location>
        <begin position="244"/>
        <end position="261"/>
    </location>
</feature>
<feature type="region of interest" description="Disordered" evidence="1">
    <location>
        <begin position="356"/>
        <end position="409"/>
    </location>
</feature>
<feature type="compositionally biased region" description="Basic and acidic residues" evidence="1">
    <location>
        <begin position="357"/>
        <end position="374"/>
    </location>
</feature>
<feature type="region of interest" description="Disordered" evidence="1">
    <location>
        <begin position="452"/>
        <end position="489"/>
    </location>
</feature>
<feature type="region of interest" description="Disordered" evidence="1">
    <location>
        <begin position="215"/>
        <end position="300"/>
    </location>
</feature>
<dbReference type="GO" id="GO:0003725">
    <property type="term" value="F:double-stranded RNA binding"/>
    <property type="evidence" value="ECO:0007669"/>
    <property type="project" value="TreeGrafter"/>
</dbReference>
<dbReference type="InterPro" id="IPR036236">
    <property type="entry name" value="Znf_C2H2_sf"/>
</dbReference>
<dbReference type="SUPFAM" id="SSF57667">
    <property type="entry name" value="beta-beta-alpha zinc fingers"/>
    <property type="match status" value="1"/>
</dbReference>
<feature type="domain" description="U1-type" evidence="3">
    <location>
        <begin position="15"/>
        <end position="49"/>
    </location>
</feature>
<dbReference type="InterPro" id="IPR013087">
    <property type="entry name" value="Znf_C2H2_type"/>
</dbReference>
<evidence type="ECO:0000313" key="4">
    <source>
        <dbReference type="Ensembl" id="ENSPCEP00000005564.1"/>
    </source>
</evidence>
<evidence type="ECO:0000259" key="2">
    <source>
        <dbReference type="SMART" id="SM00355"/>
    </source>
</evidence>
<dbReference type="Ensembl" id="ENSPCET00000005768.1">
    <property type="protein sequence ID" value="ENSPCEP00000005564.1"/>
    <property type="gene ID" value="ENSPCEG00000004531.1"/>
</dbReference>
<feature type="domain" description="U1-type" evidence="3">
    <location>
        <begin position="116"/>
        <end position="149"/>
    </location>
</feature>
<dbReference type="InterPro" id="IPR003604">
    <property type="entry name" value="Matrin/U1-like-C_Znf_C2H2"/>
</dbReference>
<reference evidence="4" key="2">
    <citation type="submission" date="2025-09" db="UniProtKB">
        <authorList>
            <consortium name="Ensembl"/>
        </authorList>
    </citation>
    <scope>IDENTIFICATION</scope>
</reference>
<feature type="compositionally biased region" description="Polar residues" evidence="1">
    <location>
        <begin position="234"/>
        <end position="243"/>
    </location>
</feature>
<dbReference type="SMART" id="SM00355">
    <property type="entry name" value="ZnF_C2H2"/>
    <property type="match status" value="2"/>
</dbReference>
<accession>A0A8C8RI13</accession>
<feature type="compositionally biased region" description="Basic and acidic residues" evidence="1">
    <location>
        <begin position="267"/>
        <end position="300"/>
    </location>
</feature>
<dbReference type="GO" id="GO:0008270">
    <property type="term" value="F:zinc ion binding"/>
    <property type="evidence" value="ECO:0007669"/>
    <property type="project" value="InterPro"/>
</dbReference>
<evidence type="ECO:0000313" key="5">
    <source>
        <dbReference type="Proteomes" id="UP000694393"/>
    </source>
</evidence>
<feature type="compositionally biased region" description="Basic and acidic residues" evidence="1">
    <location>
        <begin position="223"/>
        <end position="233"/>
    </location>
</feature>
<protein>
    <recommendedName>
        <fullName evidence="6">C2H2-type domain-containing protein</fullName>
    </recommendedName>
</protein>